<evidence type="ECO:0000313" key="11">
    <source>
        <dbReference type="Proteomes" id="UP000281647"/>
    </source>
</evidence>
<feature type="transmembrane region" description="Helical" evidence="8">
    <location>
        <begin position="99"/>
        <end position="121"/>
    </location>
</feature>
<protein>
    <submittedName>
        <fullName evidence="10">ABC transporter permease</fullName>
    </submittedName>
</protein>
<keyword evidence="7 8" id="KW-0472">Membrane</keyword>
<dbReference type="Gene3D" id="1.10.3720.10">
    <property type="entry name" value="MetI-like"/>
    <property type="match status" value="1"/>
</dbReference>
<feature type="transmembrane region" description="Helical" evidence="8">
    <location>
        <begin position="232"/>
        <end position="253"/>
    </location>
</feature>
<dbReference type="PROSITE" id="PS50928">
    <property type="entry name" value="ABC_TM1"/>
    <property type="match status" value="1"/>
</dbReference>
<evidence type="ECO:0000256" key="2">
    <source>
        <dbReference type="ARBA" id="ARBA00022448"/>
    </source>
</evidence>
<dbReference type="InterPro" id="IPR035906">
    <property type="entry name" value="MetI-like_sf"/>
</dbReference>
<keyword evidence="11" id="KW-1185">Reference proteome</keyword>
<evidence type="ECO:0000256" key="5">
    <source>
        <dbReference type="ARBA" id="ARBA00022692"/>
    </source>
</evidence>
<feature type="transmembrane region" description="Helical" evidence="8">
    <location>
        <begin position="133"/>
        <end position="155"/>
    </location>
</feature>
<dbReference type="RefSeq" id="WP_128627236.1">
    <property type="nucleotide sequence ID" value="NZ_RKST01000014.1"/>
</dbReference>
<comment type="subcellular location">
    <subcellularLocation>
        <location evidence="1">Cell inner membrane</location>
        <topology evidence="1">Multi-pass membrane protein</topology>
    </subcellularLocation>
    <subcellularLocation>
        <location evidence="8">Cell membrane</location>
        <topology evidence="8">Multi-pass membrane protein</topology>
    </subcellularLocation>
</comment>
<dbReference type="PANTHER" id="PTHR43357">
    <property type="entry name" value="INNER MEMBRANE ABC TRANSPORTER PERMEASE PROTEIN YDCV"/>
    <property type="match status" value="1"/>
</dbReference>
<dbReference type="SUPFAM" id="SSF161098">
    <property type="entry name" value="MetI-like"/>
    <property type="match status" value="1"/>
</dbReference>
<feature type="transmembrane region" description="Helical" evidence="8">
    <location>
        <begin position="176"/>
        <end position="196"/>
    </location>
</feature>
<dbReference type="Pfam" id="PF00528">
    <property type="entry name" value="BPD_transp_1"/>
    <property type="match status" value="1"/>
</dbReference>
<dbReference type="PANTHER" id="PTHR43357:SF4">
    <property type="entry name" value="INNER MEMBRANE ABC TRANSPORTER PERMEASE PROTEIN YDCV"/>
    <property type="match status" value="1"/>
</dbReference>
<dbReference type="Proteomes" id="UP000281647">
    <property type="component" value="Unassembled WGS sequence"/>
</dbReference>
<evidence type="ECO:0000259" key="9">
    <source>
        <dbReference type="PROSITE" id="PS50928"/>
    </source>
</evidence>
<evidence type="ECO:0000256" key="7">
    <source>
        <dbReference type="ARBA" id="ARBA00023136"/>
    </source>
</evidence>
<organism evidence="10 11">
    <name type="scientific">Borborobacter arsenicus</name>
    <dbReference type="NCBI Taxonomy" id="1851146"/>
    <lineage>
        <taxon>Bacteria</taxon>
        <taxon>Pseudomonadati</taxon>
        <taxon>Pseudomonadota</taxon>
        <taxon>Alphaproteobacteria</taxon>
        <taxon>Hyphomicrobiales</taxon>
        <taxon>Phyllobacteriaceae</taxon>
        <taxon>Borborobacter</taxon>
    </lineage>
</organism>
<dbReference type="GO" id="GO:0005886">
    <property type="term" value="C:plasma membrane"/>
    <property type="evidence" value="ECO:0007669"/>
    <property type="project" value="UniProtKB-SubCell"/>
</dbReference>
<comment type="caution">
    <text evidence="10">The sequence shown here is derived from an EMBL/GenBank/DDBJ whole genome shotgun (WGS) entry which is preliminary data.</text>
</comment>
<gene>
    <name evidence="10" type="ORF">EET67_14430</name>
</gene>
<keyword evidence="6 8" id="KW-1133">Transmembrane helix</keyword>
<dbReference type="AlphaFoldDB" id="A0A432V4A5"/>
<dbReference type="CDD" id="cd06261">
    <property type="entry name" value="TM_PBP2"/>
    <property type="match status" value="1"/>
</dbReference>
<feature type="transmembrane region" description="Helical" evidence="8">
    <location>
        <begin position="61"/>
        <end position="87"/>
    </location>
</feature>
<keyword evidence="2 8" id="KW-0813">Transport</keyword>
<dbReference type="OrthoDB" id="8156137at2"/>
<dbReference type="InterPro" id="IPR000515">
    <property type="entry name" value="MetI-like"/>
</dbReference>
<sequence>MIEKFLRRLYFIAVALFLAAPLIVVLGVSVNERQDLAFPPKGFSLAWYAQIFTDEGWRNALFASVVLALTAAALAVAIALPLAWFLWRRHAPWAHIFQLLGVAPFILPPVITALGLLTFWATTGFYGQPWTAAISHAIFFVTLPLVTLSLGFASIDRSLVEAASTMGADDRTVAKTVVLPLILPYLVSGYAFAFVLSLNEYIVAYMTVGFTMETLPIKIFNALRYGYTPTMASVTVFFVLIAAIVFGLIARFGDIRRLLGAMSSDGK</sequence>
<comment type="similarity">
    <text evidence="8">Belongs to the binding-protein-dependent transport system permease family.</text>
</comment>
<name>A0A432V4A5_9HYPH</name>
<reference evidence="10 11" key="1">
    <citation type="submission" date="2018-11" db="EMBL/GenBank/DDBJ databases">
        <title>Pseudaminobacter arsenicus sp. nov., an arsenic-resistant bacterium isolated from arsenic-rich aquifers.</title>
        <authorList>
            <person name="Mu Y."/>
        </authorList>
    </citation>
    <scope>NUCLEOTIDE SEQUENCE [LARGE SCALE GENOMIC DNA]</scope>
    <source>
        <strain evidence="10 11">CB3</strain>
    </source>
</reference>
<feature type="domain" description="ABC transmembrane type-1" evidence="9">
    <location>
        <begin position="61"/>
        <end position="250"/>
    </location>
</feature>
<dbReference type="GO" id="GO:0055085">
    <property type="term" value="P:transmembrane transport"/>
    <property type="evidence" value="ECO:0007669"/>
    <property type="project" value="InterPro"/>
</dbReference>
<feature type="transmembrane region" description="Helical" evidence="8">
    <location>
        <begin position="9"/>
        <end position="30"/>
    </location>
</feature>
<keyword evidence="5 8" id="KW-0812">Transmembrane</keyword>
<proteinExistence type="inferred from homology"/>
<evidence type="ECO:0000256" key="4">
    <source>
        <dbReference type="ARBA" id="ARBA00022519"/>
    </source>
</evidence>
<keyword evidence="3" id="KW-1003">Cell membrane</keyword>
<evidence type="ECO:0000256" key="8">
    <source>
        <dbReference type="RuleBase" id="RU363032"/>
    </source>
</evidence>
<evidence type="ECO:0000256" key="1">
    <source>
        <dbReference type="ARBA" id="ARBA00004429"/>
    </source>
</evidence>
<evidence type="ECO:0000256" key="3">
    <source>
        <dbReference type="ARBA" id="ARBA00022475"/>
    </source>
</evidence>
<accession>A0A432V4A5</accession>
<evidence type="ECO:0000313" key="10">
    <source>
        <dbReference type="EMBL" id="RUM97063.1"/>
    </source>
</evidence>
<keyword evidence="4" id="KW-0997">Cell inner membrane</keyword>
<dbReference type="EMBL" id="RKST01000014">
    <property type="protein sequence ID" value="RUM97063.1"/>
    <property type="molecule type" value="Genomic_DNA"/>
</dbReference>
<evidence type="ECO:0000256" key="6">
    <source>
        <dbReference type="ARBA" id="ARBA00022989"/>
    </source>
</evidence>